<accession>A0A915P5A1</accession>
<sequence>MIRGDDFLQREKAQTDAEITMTLNDPKISEDVKAKKYNWLYKKRRQLKHELENRPQRVIIDEGKTSEVAPYLQESISPTHKPKVINEEQEEPRSNIEPNNTLEASTSKTKILRNKFSTPFKGIIAKRYSNELENYVKENAEKFRIRKNGSFESNIPGTIVKHSNFTDVLEYDPLVKEMIRETRRESSTEESSTDNQTGTGKRRKRVLVKVLPINSPGLESQTLPDEDEEKWTPPLPEENIEEHRIIEEGTEEEYTQEEPLQESQAIEDKDEEWSPPLAEEDPLSIPPSTANLIEDIVKPISSISIYSWF</sequence>
<evidence type="ECO:0000313" key="2">
    <source>
        <dbReference type="Proteomes" id="UP000887560"/>
    </source>
</evidence>
<proteinExistence type="predicted"/>
<dbReference type="Proteomes" id="UP000887560">
    <property type="component" value="Unplaced"/>
</dbReference>
<evidence type="ECO:0000313" key="3">
    <source>
        <dbReference type="WBParaSite" id="scf7180000422592.g9263"/>
    </source>
</evidence>
<protein>
    <submittedName>
        <fullName evidence="3">Uncharacterized protein</fullName>
    </submittedName>
</protein>
<reference evidence="3" key="1">
    <citation type="submission" date="2022-11" db="UniProtKB">
        <authorList>
            <consortium name="WormBaseParasite"/>
        </authorList>
    </citation>
    <scope>IDENTIFICATION</scope>
</reference>
<evidence type="ECO:0000256" key="1">
    <source>
        <dbReference type="SAM" id="MobiDB-lite"/>
    </source>
</evidence>
<name>A0A915P5A1_9BILA</name>
<feature type="region of interest" description="Disordered" evidence="1">
    <location>
        <begin position="247"/>
        <end position="288"/>
    </location>
</feature>
<dbReference type="AlphaFoldDB" id="A0A915P5A1"/>
<feature type="compositionally biased region" description="Acidic residues" evidence="1">
    <location>
        <begin position="268"/>
        <end position="282"/>
    </location>
</feature>
<dbReference type="WBParaSite" id="scf7180000422592.g9263">
    <property type="protein sequence ID" value="scf7180000422592.g9263"/>
    <property type="gene ID" value="scf7180000422592.g9263"/>
</dbReference>
<feature type="region of interest" description="Disordered" evidence="1">
    <location>
        <begin position="181"/>
        <end position="206"/>
    </location>
</feature>
<keyword evidence="2" id="KW-1185">Reference proteome</keyword>
<feature type="compositionally biased region" description="Acidic residues" evidence="1">
    <location>
        <begin position="248"/>
        <end position="260"/>
    </location>
</feature>
<organism evidence="2 3">
    <name type="scientific">Meloidogyne floridensis</name>
    <dbReference type="NCBI Taxonomy" id="298350"/>
    <lineage>
        <taxon>Eukaryota</taxon>
        <taxon>Metazoa</taxon>
        <taxon>Ecdysozoa</taxon>
        <taxon>Nematoda</taxon>
        <taxon>Chromadorea</taxon>
        <taxon>Rhabditida</taxon>
        <taxon>Tylenchina</taxon>
        <taxon>Tylenchomorpha</taxon>
        <taxon>Tylenchoidea</taxon>
        <taxon>Meloidogynidae</taxon>
        <taxon>Meloidogyninae</taxon>
        <taxon>Meloidogyne</taxon>
    </lineage>
</organism>